<dbReference type="GO" id="GO:0004016">
    <property type="term" value="F:adenylate cyclase activity"/>
    <property type="evidence" value="ECO:0007669"/>
    <property type="project" value="UniProtKB-EC"/>
</dbReference>
<feature type="region of interest" description="Disordered" evidence="17">
    <location>
        <begin position="1254"/>
        <end position="1285"/>
    </location>
</feature>
<feature type="region of interest" description="Disordered" evidence="17">
    <location>
        <begin position="634"/>
        <end position="656"/>
    </location>
</feature>
<dbReference type="EC" id="4.6.1.1" evidence="4"/>
<dbReference type="PANTHER" id="PTHR45627">
    <property type="entry name" value="ADENYLATE CYCLASE TYPE 1"/>
    <property type="match status" value="1"/>
</dbReference>
<dbReference type="GO" id="GO:0006171">
    <property type="term" value="P:cAMP biosynthetic process"/>
    <property type="evidence" value="ECO:0007669"/>
    <property type="project" value="UniProtKB-KW"/>
</dbReference>
<dbReference type="GO" id="GO:0005886">
    <property type="term" value="C:plasma membrane"/>
    <property type="evidence" value="ECO:0007669"/>
    <property type="project" value="TreeGrafter"/>
</dbReference>
<dbReference type="SUPFAM" id="SSF55073">
    <property type="entry name" value="Nucleotide cyclase"/>
    <property type="match status" value="1"/>
</dbReference>
<feature type="domain" description="Guanylate cyclase" evidence="19">
    <location>
        <begin position="198"/>
        <end position="342"/>
    </location>
</feature>
<evidence type="ECO:0000256" key="16">
    <source>
        <dbReference type="RuleBase" id="RU000405"/>
    </source>
</evidence>
<evidence type="ECO:0000256" key="3">
    <source>
        <dbReference type="ARBA" id="ARBA00004141"/>
    </source>
</evidence>
<accession>A0A1Y3BBH1</accession>
<keyword evidence="5 18" id="KW-0812">Transmembrane</keyword>
<dbReference type="GO" id="GO:0035556">
    <property type="term" value="P:intracellular signal transduction"/>
    <property type="evidence" value="ECO:0007669"/>
    <property type="project" value="InterPro"/>
</dbReference>
<feature type="compositionally biased region" description="Polar residues" evidence="17">
    <location>
        <begin position="404"/>
        <end position="438"/>
    </location>
</feature>
<protein>
    <recommendedName>
        <fullName evidence="4">adenylate cyclase</fullName>
        <ecNumber evidence="4">4.6.1.1</ecNumber>
    </recommendedName>
</protein>
<dbReference type="InterPro" id="IPR018297">
    <property type="entry name" value="A/G_cyclase_CS"/>
</dbReference>
<evidence type="ECO:0000256" key="4">
    <source>
        <dbReference type="ARBA" id="ARBA00012201"/>
    </source>
</evidence>
<keyword evidence="21" id="KW-1185">Reference proteome</keyword>
<evidence type="ECO:0000256" key="11">
    <source>
        <dbReference type="ARBA" id="ARBA00022989"/>
    </source>
</evidence>
<keyword evidence="8" id="KW-0547">Nucleotide-binding</keyword>
<evidence type="ECO:0000256" key="12">
    <source>
        <dbReference type="ARBA" id="ARBA00022998"/>
    </source>
</evidence>
<dbReference type="Pfam" id="PF00211">
    <property type="entry name" value="Guanylate_cyc"/>
    <property type="match status" value="1"/>
</dbReference>
<evidence type="ECO:0000256" key="14">
    <source>
        <dbReference type="ARBA" id="ARBA00023180"/>
    </source>
</evidence>
<feature type="compositionally biased region" description="Polar residues" evidence="17">
    <location>
        <begin position="833"/>
        <end position="854"/>
    </location>
</feature>
<evidence type="ECO:0000256" key="18">
    <source>
        <dbReference type="SAM" id="Phobius"/>
    </source>
</evidence>
<feature type="compositionally biased region" description="Polar residues" evidence="17">
    <location>
        <begin position="955"/>
        <end position="968"/>
    </location>
</feature>
<gene>
    <name evidence="20" type="ORF">BLA29_000556</name>
</gene>
<evidence type="ECO:0000256" key="5">
    <source>
        <dbReference type="ARBA" id="ARBA00022692"/>
    </source>
</evidence>
<feature type="region of interest" description="Disordered" evidence="17">
    <location>
        <begin position="396"/>
        <end position="438"/>
    </location>
</feature>
<dbReference type="PANTHER" id="PTHR45627:SF26">
    <property type="entry name" value="ADENYLATE CYCLASE TYPE 1"/>
    <property type="match status" value="1"/>
</dbReference>
<dbReference type="CDD" id="cd07302">
    <property type="entry name" value="CHD"/>
    <property type="match status" value="1"/>
</dbReference>
<feature type="transmembrane region" description="Helical" evidence="18">
    <location>
        <begin position="53"/>
        <end position="74"/>
    </location>
</feature>
<evidence type="ECO:0000256" key="6">
    <source>
        <dbReference type="ARBA" id="ARBA00022723"/>
    </source>
</evidence>
<evidence type="ECO:0000259" key="19">
    <source>
        <dbReference type="PROSITE" id="PS50125"/>
    </source>
</evidence>
<keyword evidence="14" id="KW-0325">Glycoprotein</keyword>
<proteinExistence type="inferred from homology"/>
<evidence type="ECO:0000313" key="21">
    <source>
        <dbReference type="Proteomes" id="UP000194236"/>
    </source>
</evidence>
<evidence type="ECO:0000256" key="10">
    <source>
        <dbReference type="ARBA" id="ARBA00022842"/>
    </source>
</evidence>
<sequence length="1285" mass="147130">MGYFKNFFVLIYSIAQINVFTCLDDIACDYSNHTLIIDPQLAEMPDFSRLCPFPQYIILSCVVSFFSLVIFLRLQMLFKALLLIPMALVYILLIKYTHFKLFECVYEYDMPLHVTGPLIIFHFVLAILLHGRQVEWTARLDFLWNSQANDEKTEMLELQNSNRRILFNLLPSHVATHFLDNQFRNNMDLYHQSYARVGVCFASIPNFMEFYIELDGNNQGVECLRLLNEIIADFDELLDQEKYKPIDKIKTVGSCYMAAIGLIPQYRIPENDTVYAAENMACLVDVVFDMKDRLAEINDNSYNNFMLRVGLNIGPVVAGVIGARKPQYDIWGNTVNVASRMDSTGLPNHIQCTEEVYQLLKDYPYEFKCRGTVNVKGKGEMTTYFLLNKKSNHKPFKELRPSNIDASKSGQNGSTTNNFKVQSQPNNQSNLFPSNNPTINIVDNVNENQQSTSPNKTFMDRLHALAKSRQHVDQRLSVIGESIPYDFRDKKNNLFQCSQGNLCYNEPKPIILGKSPDKCRLMTKENPWESRELNTAISSLMTTAPTTTSVPTKSPTKTSLIGTHIIDKTNPNDLFVADNSSNKQHNFYFDDDSLSNIKSQVMERQKQRNLFSPAMSRCTAFSLADTTKATIESEESLNKLSDDEDDVDEVGKKRHQDESSLIYNISSNSSDQSCQYGQIIKKSYTKECIENNFFNRSKNLPFKSASSNKKRNSVNIDFPMDDYDVDFRKYRNDNIDHSKFNDKEQLDSERIHHQHAMKRMSHHFGQEPTKSYLAQRNQRHYQAHNSPLILHRFYHIDSVPDNRPEQSLLVTDNSFSKNRVKKANFPDNRKNNCKQIVNQSNYHQTEKSSNYRQRSSSDESDEDEMNSVAASVGDHYSISMNQKYSHQQFLDSNPNKAHFHKNLNNINNHYGKIKKLSSFENMGKNIRSSSTNSSQSIFSAESLLKNNNNYPFEFSQTSNICDDQSTSKSKSKRPKCSHIVDEMNINHGHYDRIRNPNETISFDDNGNLILPNNNYSSDDNRVSFIANIPDNESYYAEDENDDQINNNFSPVNKHMFISDNESNSKQTSDVPDSSMEATLLKQSMATTANIENLTEDDGCYLDNGAISDLNSMFNECPDSRLEDFDRDFEPYRPIDHSTSRPLRSIEDVLNDCDGESLLSIDKSSSVHETTTDCTSEIVYDSDAISNQQAGFTLDDTNSNIIFNHDKLLVTDLDSLESHFGLMIQNDDQQNNNNGDNGNSRSVSAADQIINDNQSSSFKHDTHSFDINMNHQNNSHHDENRNEINV</sequence>
<dbReference type="Gene3D" id="3.30.70.1230">
    <property type="entry name" value="Nucleotide cyclase"/>
    <property type="match status" value="1"/>
</dbReference>
<keyword evidence="12" id="KW-0115">cAMP biosynthesis</keyword>
<keyword evidence="9" id="KW-0067">ATP-binding</keyword>
<keyword evidence="15 16" id="KW-0456">Lyase</keyword>
<name>A0A1Y3BBH1_EURMA</name>
<keyword evidence="10" id="KW-0460">Magnesium</keyword>
<comment type="catalytic activity">
    <reaction evidence="1">
        <text>ATP = 3',5'-cyclic AMP + diphosphate</text>
        <dbReference type="Rhea" id="RHEA:15389"/>
        <dbReference type="ChEBI" id="CHEBI:30616"/>
        <dbReference type="ChEBI" id="CHEBI:33019"/>
        <dbReference type="ChEBI" id="CHEBI:58165"/>
        <dbReference type="EC" id="4.6.1.1"/>
    </reaction>
</comment>
<organism evidence="20 21">
    <name type="scientific">Euroglyphus maynei</name>
    <name type="common">Mayne's house dust mite</name>
    <dbReference type="NCBI Taxonomy" id="6958"/>
    <lineage>
        <taxon>Eukaryota</taxon>
        <taxon>Metazoa</taxon>
        <taxon>Ecdysozoa</taxon>
        <taxon>Arthropoda</taxon>
        <taxon>Chelicerata</taxon>
        <taxon>Arachnida</taxon>
        <taxon>Acari</taxon>
        <taxon>Acariformes</taxon>
        <taxon>Sarcoptiformes</taxon>
        <taxon>Astigmata</taxon>
        <taxon>Psoroptidia</taxon>
        <taxon>Analgoidea</taxon>
        <taxon>Pyroglyphidae</taxon>
        <taxon>Pyroglyphinae</taxon>
        <taxon>Euroglyphus</taxon>
    </lineage>
</organism>
<keyword evidence="7" id="KW-0677">Repeat</keyword>
<dbReference type="Proteomes" id="UP000194236">
    <property type="component" value="Unassembled WGS sequence"/>
</dbReference>
<evidence type="ECO:0000256" key="8">
    <source>
        <dbReference type="ARBA" id="ARBA00022741"/>
    </source>
</evidence>
<feature type="region of interest" description="Disordered" evidence="17">
    <location>
        <begin position="955"/>
        <end position="975"/>
    </location>
</feature>
<dbReference type="GO" id="GO:0005524">
    <property type="term" value="F:ATP binding"/>
    <property type="evidence" value="ECO:0007669"/>
    <property type="project" value="UniProtKB-KW"/>
</dbReference>
<comment type="cofactor">
    <cofactor evidence="2">
        <name>Mg(2+)</name>
        <dbReference type="ChEBI" id="CHEBI:18420"/>
    </cofactor>
</comment>
<evidence type="ECO:0000256" key="2">
    <source>
        <dbReference type="ARBA" id="ARBA00001946"/>
    </source>
</evidence>
<dbReference type="FunFam" id="3.30.70.1230:FF:000001">
    <property type="entry name" value="Adenylate cyclase"/>
    <property type="match status" value="1"/>
</dbReference>
<dbReference type="InterPro" id="IPR029787">
    <property type="entry name" value="Nucleotide_cyclase"/>
</dbReference>
<dbReference type="GO" id="GO:0007189">
    <property type="term" value="P:adenylate cyclase-activating G protein-coupled receptor signaling pathway"/>
    <property type="evidence" value="ECO:0007669"/>
    <property type="project" value="TreeGrafter"/>
</dbReference>
<dbReference type="InterPro" id="IPR001054">
    <property type="entry name" value="A/G_cyclase"/>
</dbReference>
<reference evidence="20 21" key="1">
    <citation type="submission" date="2017-03" db="EMBL/GenBank/DDBJ databases">
        <title>Genome Survey of Euroglyphus maynei.</title>
        <authorList>
            <person name="Arlian L.G."/>
            <person name="Morgan M.S."/>
            <person name="Rider S.D."/>
        </authorList>
    </citation>
    <scope>NUCLEOTIDE SEQUENCE [LARGE SCALE GENOMIC DNA]</scope>
    <source>
        <strain evidence="20">Arlian Lab</strain>
        <tissue evidence="20">Whole body</tissue>
    </source>
</reference>
<dbReference type="PROSITE" id="PS00452">
    <property type="entry name" value="GUANYLATE_CYCLASE_1"/>
    <property type="match status" value="1"/>
</dbReference>
<keyword evidence="11 18" id="KW-1133">Transmembrane helix</keyword>
<comment type="similarity">
    <text evidence="16">Belongs to the adenylyl cyclase class-4/guanylyl cyclase family.</text>
</comment>
<dbReference type="PROSITE" id="PS50125">
    <property type="entry name" value="GUANYLATE_CYCLASE_2"/>
    <property type="match status" value="1"/>
</dbReference>
<dbReference type="EMBL" id="MUJZ01028840">
    <property type="protein sequence ID" value="OTF78240.1"/>
    <property type="molecule type" value="Genomic_DNA"/>
</dbReference>
<feature type="transmembrane region" description="Helical" evidence="18">
    <location>
        <begin position="81"/>
        <end position="98"/>
    </location>
</feature>
<comment type="caution">
    <text evidence="20">The sequence shown here is derived from an EMBL/GenBank/DDBJ whole genome shotgun (WGS) entry which is preliminary data.</text>
</comment>
<evidence type="ECO:0000256" key="9">
    <source>
        <dbReference type="ARBA" id="ARBA00022840"/>
    </source>
</evidence>
<comment type="subcellular location">
    <subcellularLocation>
        <location evidence="3">Membrane</location>
        <topology evidence="3">Multi-pass membrane protein</topology>
    </subcellularLocation>
</comment>
<keyword evidence="6" id="KW-0479">Metal-binding</keyword>
<evidence type="ECO:0000256" key="17">
    <source>
        <dbReference type="SAM" id="MobiDB-lite"/>
    </source>
</evidence>
<feature type="compositionally biased region" description="Basic and acidic residues" evidence="17">
    <location>
        <begin position="1274"/>
        <end position="1285"/>
    </location>
</feature>
<keyword evidence="13 18" id="KW-0472">Membrane</keyword>
<evidence type="ECO:0000256" key="15">
    <source>
        <dbReference type="ARBA" id="ARBA00023239"/>
    </source>
</evidence>
<evidence type="ECO:0000256" key="7">
    <source>
        <dbReference type="ARBA" id="ARBA00022737"/>
    </source>
</evidence>
<feature type="region of interest" description="Disordered" evidence="17">
    <location>
        <begin position="820"/>
        <end position="867"/>
    </location>
</feature>
<dbReference type="GO" id="GO:0046872">
    <property type="term" value="F:metal ion binding"/>
    <property type="evidence" value="ECO:0007669"/>
    <property type="project" value="UniProtKB-KW"/>
</dbReference>
<evidence type="ECO:0000313" key="20">
    <source>
        <dbReference type="EMBL" id="OTF78240.1"/>
    </source>
</evidence>
<dbReference type="SMART" id="SM00044">
    <property type="entry name" value="CYCc"/>
    <property type="match status" value="1"/>
</dbReference>
<dbReference type="OrthoDB" id="2107370at2759"/>
<evidence type="ECO:0000256" key="1">
    <source>
        <dbReference type="ARBA" id="ARBA00001593"/>
    </source>
</evidence>
<evidence type="ECO:0000256" key="13">
    <source>
        <dbReference type="ARBA" id="ARBA00023136"/>
    </source>
</evidence>